<dbReference type="AlphaFoldDB" id="A0A1Q5PTZ0"/>
<proteinExistence type="predicted"/>
<dbReference type="STRING" id="52770.BSZ40_09120"/>
<sequence length="242" mass="26998">MPQQHQLIDHIAEMLRAHGVPGEVRDGWFRTQAAVPVAIVAEAEVEDDESGSASSSLTVLIRCPDGRDLQEVYSDLGRDTGDVLDNNLRSFTHSLLHPLAASLTGGEGDCDETVVTVGEHTYSLFTRGYLFKGYGIEDFPAPPPELEPFVRQVLTELPLDKDLHLVSVYYGRMEGREPMSEFWVDGHAVPRADREVCELEWAPTTGFYSARLVGLLRRHVPGVFPAQASSKRSWWPWGRKGR</sequence>
<organism evidence="1 2">
    <name type="scientific">Buchananella hordeovulneris</name>
    <dbReference type="NCBI Taxonomy" id="52770"/>
    <lineage>
        <taxon>Bacteria</taxon>
        <taxon>Bacillati</taxon>
        <taxon>Actinomycetota</taxon>
        <taxon>Actinomycetes</taxon>
        <taxon>Actinomycetales</taxon>
        <taxon>Actinomycetaceae</taxon>
        <taxon>Buchananella</taxon>
    </lineage>
</organism>
<dbReference type="InterPro" id="IPR045929">
    <property type="entry name" value="DUF6348"/>
</dbReference>
<evidence type="ECO:0000313" key="1">
    <source>
        <dbReference type="EMBL" id="OKL51057.1"/>
    </source>
</evidence>
<name>A0A1Q5PTZ0_9ACTO</name>
<gene>
    <name evidence="1" type="ORF">BSZ40_09120</name>
</gene>
<dbReference type="RefSeq" id="WP_073825537.1">
    <property type="nucleotide sequence ID" value="NZ_MQVS01000010.1"/>
</dbReference>
<keyword evidence="2" id="KW-1185">Reference proteome</keyword>
<reference evidence="2" key="1">
    <citation type="submission" date="2016-12" db="EMBL/GenBank/DDBJ databases">
        <authorList>
            <person name="Meng X."/>
        </authorList>
    </citation>
    <scope>NUCLEOTIDE SEQUENCE [LARGE SCALE GENOMIC DNA]</scope>
    <source>
        <strain evidence="2">DSM 20732</strain>
    </source>
</reference>
<protein>
    <submittedName>
        <fullName evidence="1">Uncharacterized protein</fullName>
    </submittedName>
</protein>
<dbReference type="EMBL" id="MQVS01000010">
    <property type="protein sequence ID" value="OKL51057.1"/>
    <property type="molecule type" value="Genomic_DNA"/>
</dbReference>
<dbReference type="Proteomes" id="UP000185612">
    <property type="component" value="Unassembled WGS sequence"/>
</dbReference>
<comment type="caution">
    <text evidence="1">The sequence shown here is derived from an EMBL/GenBank/DDBJ whole genome shotgun (WGS) entry which is preliminary data.</text>
</comment>
<dbReference type="Pfam" id="PF19875">
    <property type="entry name" value="DUF6348"/>
    <property type="match status" value="1"/>
</dbReference>
<accession>A0A1Q5PTZ0</accession>
<evidence type="ECO:0000313" key="2">
    <source>
        <dbReference type="Proteomes" id="UP000185612"/>
    </source>
</evidence>